<protein>
    <submittedName>
        <fullName evidence="5">ABC transporter substrate-binding protein</fullName>
    </submittedName>
</protein>
<reference evidence="5" key="1">
    <citation type="submission" date="2021-06" db="EMBL/GenBank/DDBJ databases">
        <title>New haloarchaea isolates fom saline soil.</title>
        <authorList>
            <person name="Duran-Viseras A."/>
            <person name="Sanchez-Porro C.S."/>
            <person name="Ventosa A."/>
        </authorList>
    </citation>
    <scope>NUCLEOTIDE SEQUENCE</scope>
    <source>
        <strain evidence="5">JCM 18369</strain>
    </source>
</reference>
<gene>
    <name evidence="5" type="ORF">KTS37_02255</name>
</gene>
<sequence>MSRLSPAVVGLLLVVSLVGVAPASATTAAQSGDCAFPVTLTDATGTEVTIEERPERVTTTNPSAAQTMWEVGGRSQVVGLTQYASYLDGAESRTNVSASFGVSVEKVVGTQPDLVLAPNASAGDVEALRQAGLTVYHFRAATTVADIREKTTTTGRLTGNCEGAAEANAWMDANVEAVGAVTADVEDRPTALYPLGSGYVAAGNTFISSLIELAGVENVAARNHTGYPQLSDEVILQLDPEVLFVTENSADIASTEPYASTTAGERNATVFLEVRDLNQPAPRSVVNVAHNATAQLYPDRYDADSYVPRSAVAVTPTETEAGGVTGTATGTPTQTSEPTPADHTPSSDQPTTDASGPGFTATAALAALVALVCALGVRRRED</sequence>
<dbReference type="InterPro" id="IPR050902">
    <property type="entry name" value="ABC_Transporter_SBP"/>
</dbReference>
<evidence type="ECO:0000256" key="2">
    <source>
        <dbReference type="SAM" id="MobiDB-lite"/>
    </source>
</evidence>
<organism evidence="5 6">
    <name type="scientific">Haloarcula salina</name>
    <dbReference type="NCBI Taxonomy" id="1429914"/>
    <lineage>
        <taxon>Archaea</taxon>
        <taxon>Methanobacteriati</taxon>
        <taxon>Methanobacteriota</taxon>
        <taxon>Stenosarchaea group</taxon>
        <taxon>Halobacteria</taxon>
        <taxon>Halobacteriales</taxon>
        <taxon>Haloarculaceae</taxon>
        <taxon>Haloarcula</taxon>
    </lineage>
</organism>
<evidence type="ECO:0000313" key="6">
    <source>
        <dbReference type="Proteomes" id="UP001166304"/>
    </source>
</evidence>
<feature type="compositionally biased region" description="Low complexity" evidence="2">
    <location>
        <begin position="315"/>
        <end position="339"/>
    </location>
</feature>
<feature type="transmembrane region" description="Helical" evidence="3">
    <location>
        <begin position="358"/>
        <end position="377"/>
    </location>
</feature>
<dbReference type="GO" id="GO:0030115">
    <property type="term" value="C:S-layer"/>
    <property type="evidence" value="ECO:0007669"/>
    <property type="project" value="UniProtKB-SubCell"/>
</dbReference>
<dbReference type="InterPro" id="IPR026469">
    <property type="entry name" value="Peripla_PGF_1"/>
</dbReference>
<keyword evidence="3" id="KW-0812">Transmembrane</keyword>
<comment type="caution">
    <text evidence="5">The sequence shown here is derived from an EMBL/GenBank/DDBJ whole genome shotgun (WGS) entry which is preliminary data.</text>
</comment>
<dbReference type="EMBL" id="JAHQXE010000001">
    <property type="protein sequence ID" value="MBV0900599.1"/>
    <property type="molecule type" value="Genomic_DNA"/>
</dbReference>
<evidence type="ECO:0000256" key="1">
    <source>
        <dbReference type="ARBA" id="ARBA00022729"/>
    </source>
</evidence>
<dbReference type="GO" id="GO:0071281">
    <property type="term" value="P:cellular response to iron ion"/>
    <property type="evidence" value="ECO:0007669"/>
    <property type="project" value="TreeGrafter"/>
</dbReference>
<dbReference type="Gene3D" id="3.40.50.1980">
    <property type="entry name" value="Nitrogenase molybdenum iron protein domain"/>
    <property type="match status" value="2"/>
</dbReference>
<dbReference type="AlphaFoldDB" id="A0AA41FZ61"/>
<dbReference type="InterPro" id="IPR026371">
    <property type="entry name" value="PGF_CTERM"/>
</dbReference>
<dbReference type="RefSeq" id="WP_162412110.1">
    <property type="nucleotide sequence ID" value="NZ_JAHQXE010000001.1"/>
</dbReference>
<dbReference type="PROSITE" id="PS50983">
    <property type="entry name" value="FE_B12_PBP"/>
    <property type="match status" value="1"/>
</dbReference>
<dbReference type="Proteomes" id="UP001166304">
    <property type="component" value="Unassembled WGS sequence"/>
</dbReference>
<keyword evidence="3" id="KW-0472">Membrane</keyword>
<dbReference type="InterPro" id="IPR054828">
    <property type="entry name" value="Vit_B12_bind_prot"/>
</dbReference>
<feature type="compositionally biased region" description="Polar residues" evidence="2">
    <location>
        <begin position="344"/>
        <end position="354"/>
    </location>
</feature>
<evidence type="ECO:0000256" key="3">
    <source>
        <dbReference type="SAM" id="Phobius"/>
    </source>
</evidence>
<dbReference type="Pfam" id="PF01497">
    <property type="entry name" value="Peripla_BP_2"/>
    <property type="match status" value="1"/>
</dbReference>
<name>A0AA41FZ61_9EURY</name>
<evidence type="ECO:0000313" key="5">
    <source>
        <dbReference type="EMBL" id="MBV0900599.1"/>
    </source>
</evidence>
<evidence type="ECO:0000259" key="4">
    <source>
        <dbReference type="PROSITE" id="PS50983"/>
    </source>
</evidence>
<keyword evidence="3" id="KW-1133">Transmembrane helix</keyword>
<keyword evidence="1" id="KW-0732">Signal</keyword>
<dbReference type="SUPFAM" id="SSF53807">
    <property type="entry name" value="Helical backbone' metal receptor"/>
    <property type="match status" value="1"/>
</dbReference>
<dbReference type="NCBIfam" id="TIGR04281">
    <property type="entry name" value="peripla_PGF_1"/>
    <property type="match status" value="1"/>
</dbReference>
<dbReference type="NCBIfam" id="TIGR04126">
    <property type="entry name" value="PGF_CTERM"/>
    <property type="match status" value="1"/>
</dbReference>
<feature type="region of interest" description="Disordered" evidence="2">
    <location>
        <begin position="314"/>
        <end position="358"/>
    </location>
</feature>
<keyword evidence="6" id="KW-1185">Reference proteome</keyword>
<accession>A0AA41FZ61</accession>
<feature type="domain" description="Fe/B12 periplasmic-binding" evidence="4">
    <location>
        <begin position="56"/>
        <end position="300"/>
    </location>
</feature>
<dbReference type="NCBIfam" id="NF038402">
    <property type="entry name" value="TroA_like"/>
    <property type="match status" value="1"/>
</dbReference>
<dbReference type="GO" id="GO:0005886">
    <property type="term" value="C:plasma membrane"/>
    <property type="evidence" value="ECO:0007669"/>
    <property type="project" value="UniProtKB-SubCell"/>
</dbReference>
<dbReference type="PANTHER" id="PTHR30535">
    <property type="entry name" value="VITAMIN B12-BINDING PROTEIN"/>
    <property type="match status" value="1"/>
</dbReference>
<proteinExistence type="predicted"/>
<dbReference type="InterPro" id="IPR002491">
    <property type="entry name" value="ABC_transptr_periplasmic_BD"/>
</dbReference>
<dbReference type="PANTHER" id="PTHR30535:SF34">
    <property type="entry name" value="MOLYBDATE-BINDING PROTEIN MOLA"/>
    <property type="match status" value="1"/>
</dbReference>